<dbReference type="Pfam" id="PF00072">
    <property type="entry name" value="Response_reg"/>
    <property type="match status" value="1"/>
</dbReference>
<dbReference type="SUPFAM" id="SSF46689">
    <property type="entry name" value="Homeodomain-like"/>
    <property type="match status" value="2"/>
</dbReference>
<dbReference type="InterPro" id="IPR011006">
    <property type="entry name" value="CheY-like_superfamily"/>
</dbReference>
<feature type="domain" description="HTH araC/xylS-type" evidence="7">
    <location>
        <begin position="248"/>
        <end position="346"/>
    </location>
</feature>
<dbReference type="EMBL" id="FRFD01000015">
    <property type="protein sequence ID" value="SHO53891.1"/>
    <property type="molecule type" value="Genomic_DNA"/>
</dbReference>
<sequence length="361" mass="42404">MIKVLVVDDDKLARKGIISLIHEGQYNMQVIGDVQNGRAALNFLEKERADLVFADIDMPEITGLELMQICKEKYPDMQFVVLTFYEEFQYVQQALRLGAIDYISKFRMESENCEELLNRIRVTSERRIKNSKKISVKPVLETEKEDLTEEQWKALVRGWKQMYWIYDEDNYRRLLENIKVQVIPLRKLEHLIISLIQTIETEIGKESTVIPIFEEITEAFTWLDEWRKELFNWACEQENLDKMPICILKVIDYIRNNINLSLHTEMVGGLVGMSRSYFSVNFKKLTGRTYHDFVQKERMKCAKGLLKGTDKEVGAIAVEVGYEDVNYFNRIFAEEEGCTPTSFRKKCYKISEHNSKQLSKL</sequence>
<evidence type="ECO:0000256" key="1">
    <source>
        <dbReference type="ARBA" id="ARBA00018672"/>
    </source>
</evidence>
<keyword evidence="2" id="KW-0805">Transcription regulation</keyword>
<keyword evidence="4" id="KW-0804">Transcription</keyword>
<dbReference type="Gene3D" id="3.40.50.2300">
    <property type="match status" value="1"/>
</dbReference>
<dbReference type="OrthoDB" id="1769137at2"/>
<dbReference type="InterPro" id="IPR009057">
    <property type="entry name" value="Homeodomain-like_sf"/>
</dbReference>
<dbReference type="AlphaFoldDB" id="A0A1M7YMJ9"/>
<dbReference type="RefSeq" id="WP_073590977.1">
    <property type="nucleotide sequence ID" value="NZ_FRFD01000015.1"/>
</dbReference>
<evidence type="ECO:0000313" key="9">
    <source>
        <dbReference type="EMBL" id="SHO53891.1"/>
    </source>
</evidence>
<evidence type="ECO:0000256" key="6">
    <source>
        <dbReference type="PROSITE-ProRule" id="PRU00169"/>
    </source>
</evidence>
<dbReference type="Gene3D" id="1.10.10.60">
    <property type="entry name" value="Homeodomain-like"/>
    <property type="match status" value="2"/>
</dbReference>
<feature type="modified residue" description="4-aspartylphosphate" evidence="6">
    <location>
        <position position="55"/>
    </location>
</feature>
<dbReference type="GO" id="GO:0003700">
    <property type="term" value="F:DNA-binding transcription factor activity"/>
    <property type="evidence" value="ECO:0007669"/>
    <property type="project" value="InterPro"/>
</dbReference>
<gene>
    <name evidence="9" type="ORF">SAMN02745217_04351</name>
</gene>
<dbReference type="SMART" id="SM00448">
    <property type="entry name" value="REC"/>
    <property type="match status" value="1"/>
</dbReference>
<accession>A0A1M7YMJ9</accession>
<dbReference type="CDD" id="cd17536">
    <property type="entry name" value="REC_YesN-like"/>
    <property type="match status" value="1"/>
</dbReference>
<name>A0A1M7YMJ9_9FIRM</name>
<evidence type="ECO:0000259" key="8">
    <source>
        <dbReference type="PROSITE" id="PS50110"/>
    </source>
</evidence>
<dbReference type="InterPro" id="IPR001789">
    <property type="entry name" value="Sig_transdc_resp-reg_receiver"/>
</dbReference>
<dbReference type="PROSITE" id="PS01124">
    <property type="entry name" value="HTH_ARAC_FAMILY_2"/>
    <property type="match status" value="1"/>
</dbReference>
<dbReference type="Proteomes" id="UP000184612">
    <property type="component" value="Unassembled WGS sequence"/>
</dbReference>
<reference evidence="9 10" key="1">
    <citation type="submission" date="2016-12" db="EMBL/GenBank/DDBJ databases">
        <authorList>
            <person name="Song W.-J."/>
            <person name="Kurnit D.M."/>
        </authorList>
    </citation>
    <scope>NUCLEOTIDE SEQUENCE [LARGE SCALE GENOMIC DNA]</scope>
    <source>
        <strain evidence="9 10">DSM 12503</strain>
    </source>
</reference>
<dbReference type="GO" id="GO:0000160">
    <property type="term" value="P:phosphorelay signal transduction system"/>
    <property type="evidence" value="ECO:0007669"/>
    <property type="project" value="InterPro"/>
</dbReference>
<keyword evidence="10" id="KW-1185">Reference proteome</keyword>
<dbReference type="SUPFAM" id="SSF52172">
    <property type="entry name" value="CheY-like"/>
    <property type="match status" value="1"/>
</dbReference>
<evidence type="ECO:0000256" key="3">
    <source>
        <dbReference type="ARBA" id="ARBA00023125"/>
    </source>
</evidence>
<evidence type="ECO:0000256" key="4">
    <source>
        <dbReference type="ARBA" id="ARBA00023163"/>
    </source>
</evidence>
<dbReference type="InterPro" id="IPR018060">
    <property type="entry name" value="HTH_AraC"/>
</dbReference>
<dbReference type="InterPro" id="IPR018062">
    <property type="entry name" value="HTH_AraC-typ_CS"/>
</dbReference>
<dbReference type="STRING" id="1121345.SAMN02745217_04351"/>
<comment type="function">
    <text evidence="5">May play the central regulatory role in sporulation. It may be an element of the effector pathway responsible for the activation of sporulation genes in response to nutritional stress. Spo0A may act in concert with spo0H (a sigma factor) to control the expression of some genes that are critical to the sporulation process.</text>
</comment>
<dbReference type="PANTHER" id="PTHR43280">
    <property type="entry name" value="ARAC-FAMILY TRANSCRIPTIONAL REGULATOR"/>
    <property type="match status" value="1"/>
</dbReference>
<dbReference type="PROSITE" id="PS00041">
    <property type="entry name" value="HTH_ARAC_FAMILY_1"/>
    <property type="match status" value="1"/>
</dbReference>
<dbReference type="Pfam" id="PF12833">
    <property type="entry name" value="HTH_18"/>
    <property type="match status" value="1"/>
</dbReference>
<protein>
    <recommendedName>
        <fullName evidence="1">Stage 0 sporulation protein A homolog</fullName>
    </recommendedName>
</protein>
<evidence type="ECO:0000256" key="5">
    <source>
        <dbReference type="ARBA" id="ARBA00024867"/>
    </source>
</evidence>
<dbReference type="PROSITE" id="PS50110">
    <property type="entry name" value="RESPONSE_REGULATORY"/>
    <property type="match status" value="1"/>
</dbReference>
<dbReference type="SMART" id="SM00342">
    <property type="entry name" value="HTH_ARAC"/>
    <property type="match status" value="1"/>
</dbReference>
<keyword evidence="3" id="KW-0238">DNA-binding</keyword>
<keyword evidence="6" id="KW-0597">Phosphoprotein</keyword>
<evidence type="ECO:0000313" key="10">
    <source>
        <dbReference type="Proteomes" id="UP000184612"/>
    </source>
</evidence>
<dbReference type="PANTHER" id="PTHR43280:SF2">
    <property type="entry name" value="HTH-TYPE TRANSCRIPTIONAL REGULATOR EXSA"/>
    <property type="match status" value="1"/>
</dbReference>
<evidence type="ECO:0000256" key="2">
    <source>
        <dbReference type="ARBA" id="ARBA00023015"/>
    </source>
</evidence>
<dbReference type="GO" id="GO:0043565">
    <property type="term" value="F:sequence-specific DNA binding"/>
    <property type="evidence" value="ECO:0007669"/>
    <property type="project" value="InterPro"/>
</dbReference>
<evidence type="ECO:0000259" key="7">
    <source>
        <dbReference type="PROSITE" id="PS01124"/>
    </source>
</evidence>
<feature type="domain" description="Response regulatory" evidence="8">
    <location>
        <begin position="3"/>
        <end position="120"/>
    </location>
</feature>
<proteinExistence type="predicted"/>
<organism evidence="9 10">
    <name type="scientific">Anaerocolumna xylanovorans DSM 12503</name>
    <dbReference type="NCBI Taxonomy" id="1121345"/>
    <lineage>
        <taxon>Bacteria</taxon>
        <taxon>Bacillati</taxon>
        <taxon>Bacillota</taxon>
        <taxon>Clostridia</taxon>
        <taxon>Lachnospirales</taxon>
        <taxon>Lachnospiraceae</taxon>
        <taxon>Anaerocolumna</taxon>
    </lineage>
</organism>